<dbReference type="PANTHER" id="PTHR30024:SF42">
    <property type="entry name" value="ALIPHATIC SULFONATES-BINDING PROTEIN-RELATED"/>
    <property type="match status" value="1"/>
</dbReference>
<sequence>MTSPLHSPIQLWYSHRGGATATGLAVAKGWLHAEFDGGATSLRSLEDAASRDIRLSYYHHGQTGLFREGGNVPALWARSEGQGAVVVGITWVDEYQGILVREGSGIQTLADLKTKRLGLPLRRRALIDIHRASAQRGFVTALNIAGLDPRRARWTHIESPDFEFPQRDPGRDIELDALKSGYVDAVFLRGAQGHAAARDPSLRVIADLNRLEDPLQRVNNGTPRPITVDRDFLARHPGIVRRYLGVLLRAGAWAREHPDEVGQLAALENPGYTALDVTGALGPALHRSLTPGLDPVRLAGLASQKEFLLEWGFIRRDFDIDEWIDPAPLAEAKRFAGQVTPANAIYPPVQGAIYVH</sequence>
<dbReference type="Gene3D" id="3.40.190.270">
    <property type="match status" value="1"/>
</dbReference>
<dbReference type="EMBL" id="VPFD01000033">
    <property type="protein sequence ID" value="TXF96722.1"/>
    <property type="molecule type" value="Genomic_DNA"/>
</dbReference>
<dbReference type="Gene3D" id="3.40.190.10">
    <property type="entry name" value="Periplasmic binding protein-like II"/>
    <property type="match status" value="1"/>
</dbReference>
<reference evidence="1 2" key="1">
    <citation type="submission" date="2019-08" db="EMBL/GenBank/DDBJ databases">
        <title>Massilia golmudensis sp. nov., isolated from sand in the Qinghai-Tibetan Plateau.</title>
        <authorList>
            <person name="Zhang B."/>
        </authorList>
    </citation>
    <scope>NUCLEOTIDE SEQUENCE [LARGE SCALE GENOMIC DNA]</scope>
    <source>
        <strain evidence="1 2">GEM5</strain>
    </source>
</reference>
<evidence type="ECO:0000313" key="1">
    <source>
        <dbReference type="EMBL" id="TXF96722.1"/>
    </source>
</evidence>
<dbReference type="AlphaFoldDB" id="A0A5C7FWP4"/>
<organism evidence="1 2">
    <name type="scientific">Massilia arenae</name>
    <dbReference type="NCBI Taxonomy" id="2603288"/>
    <lineage>
        <taxon>Bacteria</taxon>
        <taxon>Pseudomonadati</taxon>
        <taxon>Pseudomonadota</taxon>
        <taxon>Betaproteobacteria</taxon>
        <taxon>Burkholderiales</taxon>
        <taxon>Oxalobacteraceae</taxon>
        <taxon>Telluria group</taxon>
        <taxon>Massilia</taxon>
    </lineage>
</organism>
<keyword evidence="2" id="KW-1185">Reference proteome</keyword>
<comment type="caution">
    <text evidence="1">The sequence shown here is derived from an EMBL/GenBank/DDBJ whole genome shotgun (WGS) entry which is preliminary data.</text>
</comment>
<dbReference type="RefSeq" id="WP_147936964.1">
    <property type="nucleotide sequence ID" value="NZ_VPFD01000033.1"/>
</dbReference>
<dbReference type="SUPFAM" id="SSF53850">
    <property type="entry name" value="Periplasmic binding protein-like II"/>
    <property type="match status" value="1"/>
</dbReference>
<gene>
    <name evidence="1" type="ORF">FVD38_23130</name>
</gene>
<dbReference type="Proteomes" id="UP000321413">
    <property type="component" value="Unassembled WGS sequence"/>
</dbReference>
<evidence type="ECO:0000313" key="2">
    <source>
        <dbReference type="Proteomes" id="UP000321413"/>
    </source>
</evidence>
<protein>
    <submittedName>
        <fullName evidence="1">ABC transporter substrate-binding protein</fullName>
    </submittedName>
</protein>
<proteinExistence type="predicted"/>
<name>A0A5C7FWP4_9BURK</name>
<accession>A0A5C7FWP4</accession>
<dbReference type="PANTHER" id="PTHR30024">
    <property type="entry name" value="ALIPHATIC SULFONATES-BINDING PROTEIN-RELATED"/>
    <property type="match status" value="1"/>
</dbReference>